<protein>
    <submittedName>
        <fullName evidence="3">DUF4178 domain-containing protein</fullName>
    </submittedName>
</protein>
<feature type="transmembrane region" description="Helical" evidence="1">
    <location>
        <begin position="395"/>
        <end position="413"/>
    </location>
</feature>
<keyword evidence="1" id="KW-1133">Transmembrane helix</keyword>
<evidence type="ECO:0000313" key="3">
    <source>
        <dbReference type="EMBL" id="WGW04654.1"/>
    </source>
</evidence>
<evidence type="ECO:0000313" key="4">
    <source>
        <dbReference type="Proteomes" id="UP001241605"/>
    </source>
</evidence>
<accession>A0ABY8QJ57</accession>
<feature type="domain" description="DUF4178" evidence="2">
    <location>
        <begin position="63"/>
        <end position="208"/>
    </location>
</feature>
<keyword evidence="4" id="KW-1185">Reference proteome</keyword>
<organism evidence="3 4">
    <name type="scientific">Tropicibacter oceani</name>
    <dbReference type="NCBI Taxonomy" id="3058420"/>
    <lineage>
        <taxon>Bacteria</taxon>
        <taxon>Pseudomonadati</taxon>
        <taxon>Pseudomonadota</taxon>
        <taxon>Alphaproteobacteria</taxon>
        <taxon>Rhodobacterales</taxon>
        <taxon>Roseobacteraceae</taxon>
        <taxon>Tropicibacter</taxon>
    </lineage>
</organism>
<dbReference type="Proteomes" id="UP001241605">
    <property type="component" value="Chromosome"/>
</dbReference>
<dbReference type="EMBL" id="CP124616">
    <property type="protein sequence ID" value="WGW04654.1"/>
    <property type="molecule type" value="Genomic_DNA"/>
</dbReference>
<evidence type="ECO:0000259" key="2">
    <source>
        <dbReference type="Pfam" id="PF13785"/>
    </source>
</evidence>
<keyword evidence="1" id="KW-0812">Transmembrane</keyword>
<dbReference type="Pfam" id="PF13785">
    <property type="entry name" value="DUF4178"/>
    <property type="match status" value="1"/>
</dbReference>
<name>A0ABY8QJ57_9RHOB</name>
<proteinExistence type="predicted"/>
<keyword evidence="1" id="KW-0472">Membrane</keyword>
<reference evidence="3 4" key="1">
    <citation type="submission" date="2023-05" db="EMBL/GenBank/DDBJ databases">
        <title>YMD87, complete Genome.</title>
        <authorList>
            <person name="Zhang J."/>
            <person name="Xu X."/>
        </authorList>
    </citation>
    <scope>NUCLEOTIDE SEQUENCE [LARGE SCALE GENOMIC DNA]</scope>
    <source>
        <strain evidence="3 4">YMD87</strain>
    </source>
</reference>
<dbReference type="InterPro" id="IPR025235">
    <property type="entry name" value="DUF4178"/>
</dbReference>
<gene>
    <name evidence="3" type="ORF">QF118_03640</name>
</gene>
<sequence length="431" mass="47805">MTRTASLQAINCTACGAGLDLLGGGRVTTHICPYCATELDARDDYRALRKFSDMPRPDTPFSLGQTGKIMGVDWTIIGTLGHREDWGGKSWTWVEHQLYSPTHGYAWLTVEDGHLTYARRVRGAPQALWISERWVETAENVPHVSHRGETFKYLQTTKSRLTFAEGEFTWAPNVGEATTTISAMSPGAMLDFSETGSEREIYRSTYLPHGATMKAFGLAPKDLVPRGVHALQPYKAGENTDFLAFASTVAAAACLVIAITFSALPGFQILAPTTLSTASLPQEVSFDITDDSKLAGIRLNSNVSNAWSYYEMELTDPEDAPVFEAGRTVEYYYGREDGENWSEGSRTTALYFRPPGTGTYTLSIDQPETGTWGTTNIRPATDVTVSARQGMSSGFWMYVLFAGFAAIAVLTYGRRHYHRMRRWKHSDWDDD</sequence>
<dbReference type="RefSeq" id="WP_282301290.1">
    <property type="nucleotide sequence ID" value="NZ_CP124616.1"/>
</dbReference>
<evidence type="ECO:0000256" key="1">
    <source>
        <dbReference type="SAM" id="Phobius"/>
    </source>
</evidence>
<feature type="transmembrane region" description="Helical" evidence="1">
    <location>
        <begin position="242"/>
        <end position="264"/>
    </location>
</feature>